<feature type="region of interest" description="Disordered" evidence="10">
    <location>
        <begin position="2081"/>
        <end position="2102"/>
    </location>
</feature>
<dbReference type="GO" id="GO:0000978">
    <property type="term" value="F:RNA polymerase II cis-regulatory region sequence-specific DNA binding"/>
    <property type="evidence" value="ECO:0007669"/>
    <property type="project" value="TreeGrafter"/>
</dbReference>
<sequence length="2621" mass="288646">MPRTRKISTQSSPLKRTLDDEYTFNYDITGKKRKNSDSSDTSNGQGQNKPEPRSPKTTTSDNIKTDPTPSQDEEQQDRRDDFATPVSTEADKRNRSLEALFVVTDNELQNISRHEPEIENPTDEKIYIISDMSGVQVNEEQIVFTEKEETLVPKPDTSATTTAKFHLKSDALEQQGLKLVYTKQASESSIVPYFVDTKNKRSETFTKSQSEVLTSTAMEMPLNILSVGRKRKHPQKPGRHICSYCGRGCAKPSVLEKHLRAHTGERPFPCLDCGFSFKTKSNLYKHCKSRAHALKVSQTESVVEEIVETEANEVEISDEEVTMAESETESASDHEDPDRLRIGLSMEVPLTQVQTPSDDPSNLSLQPNFKKKVEVGKLMEWNKNIEKQEKQRTKAMLEAHSQFPIKIAPKNISGLSMDSLQVPDSDARPRLLSQKSNPEYSVLAAEENLGKLPSLAESSSSIVVSTSARTPGSTKGLSLPVVMSTETKVPSIKTSEPSITITTETVKLPHPRLGREAAQKGLRELEELTTKLNSPSFQGIQISTSFNKLPDESMEVIVHVAKSAQGQVTGKSELKQKIEALVSATSVALATQPTTPTPVITSSPSFNRADSKQGMSSEHIKEHIQHLISANAAIVDMPILDAPRPRARSIFRQTSELPGTLKPDQAKSDPPKISIPNIVSVPLQPLYQSETLSKGKSLSGKPLLSTLSLPSSTDIMKKENLAKKTDQLKKLNELTGSQTLSLTSDITRATSEGIAGFSGLTVPKTNHNQLEKSKTMEEQVSSSASEFKIQIKLPKTQSESSGPVGNLAVGLTSAPRIPSPIPSITIDRSAGFTPKEMLLQNRSISFDPKILDTNKETENPSIVVQSDVYPLNLYKNVSTEEFSCQQCRDSFKHKETLKLHNLFYCSSEPDRSSAKSNPAFEQIQKILIANYFQKGVAGLKRSVSLPDGTVTKVKQLAEAEPYKESPPVKQQILQENIQEKVKLESLKPKSMELKWMEMDNPTMMIPGGPYTMDKTPTDLTKTKYHPVKQAVSTLAPTTPILLAPAGHGFNQSPRILTPTSIPVLLASLQSRPVLLQQSAVLSEPGQVPTTSILRSSSLAMTSQNLTIPMGTRSLSMGTTSRTPSTPSGSFQAILPNTNVPTTLIGQPMISPTPIFAKNIPISMAETSQSQAVADMKMRLKGKLLLKRSMSAEKSKEGSVIDTMSPGSRTPGTPITAGRLFGDNSKLAQLLTAQAKESQQHSSPAKRPKLGELKQMNSGQLKAVDFTDIDPPASSSKLIKSQSSSQADPTGALKKIDLNSTTNSSSILSLQLSKSVEDKVGTVATAILIKEGSLTEGDSNTVQFFTVPVVMAQPFYSYTKGLSSGYRSNLSPGSHSQVITLISPTASKALPGSKTVKELLIQKSQELAKSPSLSHKSFAEALLTPSASAPKALQYDKGVNSNTTQQLREKLSGQVEKSNQLSPRKSDVITPLTPRRSPLHLYGHLIATLRSTTHVSYCCVQRPQPFYVPISTNKKISMYSNWKAAPHNPNPVGLSSKDLLTLYKSRYTSNPVYAEGGNAVPNSIGGFVTHSTYWTYHKQREGQEMKTASHWREREKGEKVSQSTLEKVLTKIRETTPEEARKEPDITKLTRTDTGKREKICRGGFKTDEEYTYIRGRGRGSYVCETCGIRCRKPSMLKKHIRTHTDHRPYHCRHCKFSFKTKGNLTKHMKSKAHQKKCMELGIVPVPTSVEECQIDDDELAAQMSASKDLWVGVSLEDEDKTDDEDKDGDDDQDVISLGSEDEEDEETGADFERFNSQAFIEEQQRDAASPVYVAVKTSESNQPALIKITQKGISSRLGTVYGFEGTSYADRALSPDKSSDSTRSQNIDTEIARSLLELSKKAETDDKGEKNTDLGEKKETRLGNLIGALMSRTKPLSGLQPKEDNSVVLDVEPSKSLSMPVSASTSIIITDADEENVTTKESKSPTSNPTTLSTIKRPRDLFLGVEDQPSRKRFFLPSSPAKTPKEPINPQTPLNASILSYLPPCISTKLGASKASTYRGPIIGQLIQQDSVVMTPVVSSAATSGGFPFLFSHPFELLDVLQQPGDNPDNSDTSENLVQTSGDVNLSNIKSSKEGTVLVQNSGESGSSRQVFYIIDESQMKVSNNKTFENRSSVTCDVCSKSFTDINQLNLHKKIHVVENTLWCDLCRMKFHSQHSLNKHFQSMEHKNKQASVQNETFPSVLKCIHCGIAFGQTDQLSKHLKSRNHFTELEKLGIISKGMYDSLEQAGDLNQMDVSDPEIFFRELLLKCDKIKENISTANTIQSRETTLTKVSSVGGFMGNKIIHTNQRKGSIGEKQFSQRLDYEKHDGASNERVTVEIKHEPIDISDIGQRSFVQMDDEDVQITDPSNCSKTIQSSKEPADASKKNGPHLCGICRDGFKDVQELRSHIMTHAELRPYVCEYCDAGFTNAQSLNTHLHTHTQERPYVCGRCGDTFTQADDLHLHMSTHSMLLPAKQRDQSKSSHSHINHSNLKTTLSLDQSKFPSATSPLIYQSPLRPTISLDQSETSKVIDQSSLKFSYSMDHSSASSSLSTHSDQNPLVIDQSNDSIDINLSQTLQIPVPNQSNSVIITKDRGEENKDS</sequence>
<name>A0AAN8J0S0_PATCE</name>
<evidence type="ECO:0000313" key="12">
    <source>
        <dbReference type="EMBL" id="KAK6167973.1"/>
    </source>
</evidence>
<dbReference type="InterPro" id="IPR013087">
    <property type="entry name" value="Znf_C2H2_type"/>
</dbReference>
<feature type="domain" description="C2H2-type" evidence="11">
    <location>
        <begin position="2222"/>
        <end position="2251"/>
    </location>
</feature>
<feature type="region of interest" description="Disordered" evidence="10">
    <location>
        <begin position="1"/>
        <end position="91"/>
    </location>
</feature>
<feature type="compositionally biased region" description="Polar residues" evidence="10">
    <location>
        <begin position="1964"/>
        <end position="1974"/>
    </location>
</feature>
<reference evidence="12 13" key="1">
    <citation type="submission" date="2024-01" db="EMBL/GenBank/DDBJ databases">
        <title>The genome of the rayed Mediterranean limpet Patella caerulea (Linnaeus, 1758).</title>
        <authorList>
            <person name="Anh-Thu Weber A."/>
            <person name="Halstead-Nussloch G."/>
        </authorList>
    </citation>
    <scope>NUCLEOTIDE SEQUENCE [LARGE SCALE GENOMIC DNA]</scope>
    <source>
        <strain evidence="12">AATW-2023a</strain>
        <tissue evidence="12">Whole specimen</tissue>
    </source>
</reference>
<keyword evidence="5" id="KW-0862">Zinc</keyword>
<dbReference type="Pfam" id="PF00096">
    <property type="entry name" value="zf-C2H2"/>
    <property type="match status" value="2"/>
</dbReference>
<feature type="domain" description="C2H2-type" evidence="11">
    <location>
        <begin position="1689"/>
        <end position="1713"/>
    </location>
</feature>
<dbReference type="PROSITE" id="PS50157">
    <property type="entry name" value="ZINC_FINGER_C2H2_2"/>
    <property type="match status" value="10"/>
</dbReference>
<dbReference type="SMART" id="SM00355">
    <property type="entry name" value="ZnF_C2H2"/>
    <property type="match status" value="11"/>
</dbReference>
<feature type="compositionally biased region" description="Polar residues" evidence="10">
    <location>
        <begin position="55"/>
        <end position="70"/>
    </location>
</feature>
<feature type="compositionally biased region" description="Polar residues" evidence="10">
    <location>
        <begin position="2386"/>
        <end position="2398"/>
    </location>
</feature>
<dbReference type="FunFam" id="3.30.160.60:FF:000100">
    <property type="entry name" value="Zinc finger 45-like"/>
    <property type="match status" value="2"/>
</dbReference>
<evidence type="ECO:0000256" key="1">
    <source>
        <dbReference type="ARBA" id="ARBA00004123"/>
    </source>
</evidence>
<feature type="compositionally biased region" description="Polar residues" evidence="10">
    <location>
        <begin position="2084"/>
        <end position="2102"/>
    </location>
</feature>
<evidence type="ECO:0000256" key="8">
    <source>
        <dbReference type="ARBA" id="ARBA00023242"/>
    </source>
</evidence>
<feature type="region of interest" description="Disordered" evidence="10">
    <location>
        <begin position="653"/>
        <end position="672"/>
    </location>
</feature>
<evidence type="ECO:0000256" key="9">
    <source>
        <dbReference type="PROSITE-ProRule" id="PRU00042"/>
    </source>
</evidence>
<evidence type="ECO:0000256" key="2">
    <source>
        <dbReference type="ARBA" id="ARBA00022723"/>
    </source>
</evidence>
<feature type="domain" description="C2H2-type" evidence="11">
    <location>
        <begin position="2154"/>
        <end position="2181"/>
    </location>
</feature>
<dbReference type="GO" id="GO:0000981">
    <property type="term" value="F:DNA-binding transcription factor activity, RNA polymerase II-specific"/>
    <property type="evidence" value="ECO:0007669"/>
    <property type="project" value="TreeGrafter"/>
</dbReference>
<gene>
    <name evidence="12" type="ORF">SNE40_021887</name>
</gene>
<comment type="caution">
    <text evidence="12">The sequence shown here is derived from an EMBL/GenBank/DDBJ whole genome shotgun (WGS) entry which is preliminary data.</text>
</comment>
<evidence type="ECO:0000256" key="6">
    <source>
        <dbReference type="ARBA" id="ARBA00023015"/>
    </source>
</evidence>
<evidence type="ECO:0000313" key="13">
    <source>
        <dbReference type="Proteomes" id="UP001347796"/>
    </source>
</evidence>
<evidence type="ECO:0000256" key="5">
    <source>
        <dbReference type="ARBA" id="ARBA00022833"/>
    </source>
</evidence>
<feature type="region of interest" description="Disordered" evidence="10">
    <location>
        <begin position="1955"/>
        <end position="1974"/>
    </location>
</feature>
<evidence type="ECO:0000259" key="11">
    <source>
        <dbReference type="PROSITE" id="PS50157"/>
    </source>
</evidence>
<dbReference type="Gene3D" id="3.30.160.60">
    <property type="entry name" value="Classic Zinc Finger"/>
    <property type="match status" value="7"/>
</dbReference>
<dbReference type="GO" id="GO:0005634">
    <property type="term" value="C:nucleus"/>
    <property type="evidence" value="ECO:0007669"/>
    <property type="project" value="UniProtKB-SubCell"/>
</dbReference>
<accession>A0AAN8J0S0</accession>
<feature type="region of interest" description="Disordered" evidence="10">
    <location>
        <begin position="1109"/>
        <end position="1129"/>
    </location>
</feature>
<feature type="region of interest" description="Disordered" evidence="10">
    <location>
        <begin position="2494"/>
        <end position="2513"/>
    </location>
</feature>
<feature type="domain" description="C2H2-type" evidence="11">
    <location>
        <begin position="2410"/>
        <end position="2437"/>
    </location>
</feature>
<dbReference type="Proteomes" id="UP001347796">
    <property type="component" value="Unassembled WGS sequence"/>
</dbReference>
<feature type="region of interest" description="Disordered" evidence="10">
    <location>
        <begin position="1189"/>
        <end position="1218"/>
    </location>
</feature>
<feature type="domain" description="C2H2-type" evidence="11">
    <location>
        <begin position="1661"/>
        <end position="1688"/>
    </location>
</feature>
<keyword evidence="13" id="KW-1185">Reference proteome</keyword>
<evidence type="ECO:0000256" key="10">
    <source>
        <dbReference type="SAM" id="MobiDB-lite"/>
    </source>
</evidence>
<keyword evidence="3" id="KW-0677">Repeat</keyword>
<feature type="domain" description="C2H2-type" evidence="11">
    <location>
        <begin position="882"/>
        <end position="909"/>
    </location>
</feature>
<feature type="compositionally biased region" description="Basic and acidic residues" evidence="10">
    <location>
        <begin position="1189"/>
        <end position="1198"/>
    </location>
</feature>
<keyword evidence="8" id="KW-0539">Nucleus</keyword>
<feature type="compositionally biased region" description="Polar residues" evidence="10">
    <location>
        <begin position="38"/>
        <end position="48"/>
    </location>
</feature>
<keyword evidence="7" id="KW-0804">Transcription</keyword>
<dbReference type="PANTHER" id="PTHR45944:SF2">
    <property type="entry name" value="SCHNURRI, ISOFORM F"/>
    <property type="match status" value="1"/>
</dbReference>
<dbReference type="SUPFAM" id="SSF57667">
    <property type="entry name" value="beta-beta-alpha zinc fingers"/>
    <property type="match status" value="5"/>
</dbReference>
<feature type="region of interest" description="Disordered" evidence="10">
    <location>
        <begin position="1451"/>
        <end position="1471"/>
    </location>
</feature>
<feature type="compositionally biased region" description="Polar residues" evidence="10">
    <location>
        <begin position="1232"/>
        <end position="1242"/>
    </location>
</feature>
<dbReference type="EMBL" id="JAZGQO010000018">
    <property type="protein sequence ID" value="KAK6167973.1"/>
    <property type="molecule type" value="Genomic_DNA"/>
</dbReference>
<keyword evidence="4 9" id="KW-0863">Zinc-finger</keyword>
<dbReference type="GO" id="GO:0008270">
    <property type="term" value="F:zinc ion binding"/>
    <property type="evidence" value="ECO:0007669"/>
    <property type="project" value="UniProtKB-KW"/>
</dbReference>
<evidence type="ECO:0000256" key="7">
    <source>
        <dbReference type="ARBA" id="ARBA00023163"/>
    </source>
</evidence>
<feature type="domain" description="C2H2-type" evidence="11">
    <location>
        <begin position="2466"/>
        <end position="2493"/>
    </location>
</feature>
<feature type="region of interest" description="Disordered" evidence="10">
    <location>
        <begin position="2386"/>
        <end position="2407"/>
    </location>
</feature>
<organism evidence="12 13">
    <name type="scientific">Patella caerulea</name>
    <name type="common">Rayed Mediterranean limpet</name>
    <dbReference type="NCBI Taxonomy" id="87958"/>
    <lineage>
        <taxon>Eukaryota</taxon>
        <taxon>Metazoa</taxon>
        <taxon>Spiralia</taxon>
        <taxon>Lophotrochozoa</taxon>
        <taxon>Mollusca</taxon>
        <taxon>Gastropoda</taxon>
        <taxon>Patellogastropoda</taxon>
        <taxon>Patelloidea</taxon>
        <taxon>Patellidae</taxon>
        <taxon>Patella</taxon>
    </lineage>
</organism>
<feature type="domain" description="C2H2-type" evidence="11">
    <location>
        <begin position="2438"/>
        <end position="2465"/>
    </location>
</feature>
<dbReference type="InterPro" id="IPR036236">
    <property type="entry name" value="Znf_C2H2_sf"/>
</dbReference>
<evidence type="ECO:0000256" key="4">
    <source>
        <dbReference type="ARBA" id="ARBA00022771"/>
    </source>
</evidence>
<keyword evidence="6" id="KW-0805">Transcription regulation</keyword>
<dbReference type="FunFam" id="3.30.160.60:FF:000594">
    <property type="entry name" value="Transcription factor HIVEP2"/>
    <property type="match status" value="1"/>
</dbReference>
<dbReference type="SMART" id="SM00451">
    <property type="entry name" value="ZnF_U1"/>
    <property type="match status" value="5"/>
</dbReference>
<feature type="region of interest" description="Disordered" evidence="10">
    <location>
        <begin position="1878"/>
        <end position="1899"/>
    </location>
</feature>
<proteinExistence type="predicted"/>
<dbReference type="FunFam" id="3.30.160.60:FF:000110">
    <property type="entry name" value="Zinc finger protein-like"/>
    <property type="match status" value="1"/>
</dbReference>
<feature type="region of interest" description="Disordered" evidence="10">
    <location>
        <begin position="1849"/>
        <end position="1868"/>
    </location>
</feature>
<feature type="domain" description="C2H2-type" evidence="11">
    <location>
        <begin position="268"/>
        <end position="297"/>
    </location>
</feature>
<evidence type="ECO:0000256" key="3">
    <source>
        <dbReference type="ARBA" id="ARBA00022737"/>
    </source>
</evidence>
<protein>
    <recommendedName>
        <fullName evidence="11">C2H2-type domain-containing protein</fullName>
    </recommendedName>
</protein>
<dbReference type="PROSITE" id="PS00028">
    <property type="entry name" value="ZINC_FINGER_C2H2_1"/>
    <property type="match status" value="10"/>
</dbReference>
<feature type="region of interest" description="Disordered" evidence="10">
    <location>
        <begin position="1758"/>
        <end position="1789"/>
    </location>
</feature>
<comment type="subcellular location">
    <subcellularLocation>
        <location evidence="1">Nucleus</location>
    </subcellularLocation>
</comment>
<dbReference type="InterPro" id="IPR003604">
    <property type="entry name" value="Matrin/U1-like-C_Znf_C2H2"/>
</dbReference>
<keyword evidence="2" id="KW-0479">Metal-binding</keyword>
<dbReference type="PANTHER" id="PTHR45944">
    <property type="entry name" value="SCHNURRI, ISOFORM F"/>
    <property type="match status" value="1"/>
</dbReference>
<feature type="region of interest" description="Disordered" evidence="10">
    <location>
        <begin position="1232"/>
        <end position="1252"/>
    </location>
</feature>
<dbReference type="InterPro" id="IPR051969">
    <property type="entry name" value="Zinc-finger_DNA-bd_regulators"/>
</dbReference>
<feature type="compositionally biased region" description="Low complexity" evidence="10">
    <location>
        <begin position="1117"/>
        <end position="1129"/>
    </location>
</feature>
<feature type="domain" description="C2H2-type" evidence="11">
    <location>
        <begin position="240"/>
        <end position="267"/>
    </location>
</feature>